<dbReference type="EMBL" id="CM042057">
    <property type="protein sequence ID" value="KAI3693375.1"/>
    <property type="molecule type" value="Genomic_DNA"/>
</dbReference>
<keyword evidence="2" id="KW-1185">Reference proteome</keyword>
<reference evidence="2" key="1">
    <citation type="journal article" date="2022" name="Mol. Ecol. Resour.">
        <title>The genomes of chicory, endive, great burdock and yacon provide insights into Asteraceae palaeo-polyploidization history and plant inulin production.</title>
        <authorList>
            <person name="Fan W."/>
            <person name="Wang S."/>
            <person name="Wang H."/>
            <person name="Wang A."/>
            <person name="Jiang F."/>
            <person name="Liu H."/>
            <person name="Zhao H."/>
            <person name="Xu D."/>
            <person name="Zhang Y."/>
        </authorList>
    </citation>
    <scope>NUCLEOTIDE SEQUENCE [LARGE SCALE GENOMIC DNA]</scope>
    <source>
        <strain evidence="2">cv. Niubang</strain>
    </source>
</reference>
<gene>
    <name evidence="1" type="ORF">L6452_33210</name>
</gene>
<proteinExistence type="predicted"/>
<reference evidence="1 2" key="2">
    <citation type="journal article" date="2022" name="Mol. Ecol. Resour.">
        <title>The genomes of chicory, endive, great burdock and yacon provide insights into Asteraceae paleo-polyploidization history and plant inulin production.</title>
        <authorList>
            <person name="Fan W."/>
            <person name="Wang S."/>
            <person name="Wang H."/>
            <person name="Wang A."/>
            <person name="Jiang F."/>
            <person name="Liu H."/>
            <person name="Zhao H."/>
            <person name="Xu D."/>
            <person name="Zhang Y."/>
        </authorList>
    </citation>
    <scope>NUCLEOTIDE SEQUENCE [LARGE SCALE GENOMIC DNA]</scope>
    <source>
        <strain evidence="2">cv. Niubang</strain>
    </source>
</reference>
<evidence type="ECO:0000313" key="2">
    <source>
        <dbReference type="Proteomes" id="UP001055879"/>
    </source>
</evidence>
<dbReference type="Proteomes" id="UP001055879">
    <property type="component" value="Linkage Group LG11"/>
</dbReference>
<organism evidence="1 2">
    <name type="scientific">Arctium lappa</name>
    <name type="common">Greater burdock</name>
    <name type="synonym">Lappa major</name>
    <dbReference type="NCBI Taxonomy" id="4217"/>
    <lineage>
        <taxon>Eukaryota</taxon>
        <taxon>Viridiplantae</taxon>
        <taxon>Streptophyta</taxon>
        <taxon>Embryophyta</taxon>
        <taxon>Tracheophyta</taxon>
        <taxon>Spermatophyta</taxon>
        <taxon>Magnoliopsida</taxon>
        <taxon>eudicotyledons</taxon>
        <taxon>Gunneridae</taxon>
        <taxon>Pentapetalae</taxon>
        <taxon>asterids</taxon>
        <taxon>campanulids</taxon>
        <taxon>Asterales</taxon>
        <taxon>Asteraceae</taxon>
        <taxon>Carduoideae</taxon>
        <taxon>Cardueae</taxon>
        <taxon>Arctiinae</taxon>
        <taxon>Arctium</taxon>
    </lineage>
</organism>
<comment type="caution">
    <text evidence="1">The sequence shown here is derived from an EMBL/GenBank/DDBJ whole genome shotgun (WGS) entry which is preliminary data.</text>
</comment>
<protein>
    <submittedName>
        <fullName evidence="1">Uncharacterized protein</fullName>
    </submittedName>
</protein>
<evidence type="ECO:0000313" key="1">
    <source>
        <dbReference type="EMBL" id="KAI3693375.1"/>
    </source>
</evidence>
<sequence>MSAFEVEAEVYVNFTNQGATDTRVNPIHVIKQQHHFIFLGFIFFTNSRFTKTTQKDQSLCLFLYSILGSQDWVFVF</sequence>
<accession>A0ACB8Z7W0</accession>
<name>A0ACB8Z7W0_ARCLA</name>